<name>A0A1F7RXT1_9BACT</name>
<evidence type="ECO:0000313" key="3">
    <source>
        <dbReference type="Proteomes" id="UP000178797"/>
    </source>
</evidence>
<proteinExistence type="predicted"/>
<dbReference type="AlphaFoldDB" id="A0A1F7RXT1"/>
<protein>
    <submittedName>
        <fullName evidence="2">Uncharacterized protein</fullName>
    </submittedName>
</protein>
<sequence>MVQKLTAKSCLWLAHVLSAAALWSTKADAQFAGTADLQSASERIEFVSIQYIVDKIFDNNKE</sequence>
<accession>A0A1F7RXT1</accession>
<dbReference type="Proteomes" id="UP000178797">
    <property type="component" value="Unassembled WGS sequence"/>
</dbReference>
<evidence type="ECO:0000313" key="2">
    <source>
        <dbReference type="EMBL" id="OGL46333.1"/>
    </source>
</evidence>
<dbReference type="EMBL" id="MGDE01000093">
    <property type="protein sequence ID" value="OGL46333.1"/>
    <property type="molecule type" value="Genomic_DNA"/>
</dbReference>
<keyword evidence="1" id="KW-0732">Signal</keyword>
<feature type="signal peptide" evidence="1">
    <location>
        <begin position="1"/>
        <end position="29"/>
    </location>
</feature>
<comment type="caution">
    <text evidence="2">The sequence shown here is derived from an EMBL/GenBank/DDBJ whole genome shotgun (WGS) entry which is preliminary data.</text>
</comment>
<organism evidence="2 3">
    <name type="scientific">Candidatus Schekmanbacteria bacterium RBG_16_38_10</name>
    <dbReference type="NCBI Taxonomy" id="1817879"/>
    <lineage>
        <taxon>Bacteria</taxon>
        <taxon>Candidatus Schekmaniibacteriota</taxon>
    </lineage>
</organism>
<evidence type="ECO:0000256" key="1">
    <source>
        <dbReference type="SAM" id="SignalP"/>
    </source>
</evidence>
<feature type="chain" id="PRO_5009532296" evidence="1">
    <location>
        <begin position="30"/>
        <end position="62"/>
    </location>
</feature>
<gene>
    <name evidence="2" type="ORF">A2W05_11820</name>
</gene>
<reference evidence="2 3" key="1">
    <citation type="journal article" date="2016" name="Nat. Commun.">
        <title>Thousands of microbial genomes shed light on interconnected biogeochemical processes in an aquifer system.</title>
        <authorList>
            <person name="Anantharaman K."/>
            <person name="Brown C.T."/>
            <person name="Hug L.A."/>
            <person name="Sharon I."/>
            <person name="Castelle C.J."/>
            <person name="Probst A.J."/>
            <person name="Thomas B.C."/>
            <person name="Singh A."/>
            <person name="Wilkins M.J."/>
            <person name="Karaoz U."/>
            <person name="Brodie E.L."/>
            <person name="Williams K.H."/>
            <person name="Hubbard S.S."/>
            <person name="Banfield J.F."/>
        </authorList>
    </citation>
    <scope>NUCLEOTIDE SEQUENCE [LARGE SCALE GENOMIC DNA]</scope>
</reference>